<evidence type="ECO:0000313" key="2">
    <source>
        <dbReference type="EMBL" id="OGG51659.1"/>
    </source>
</evidence>
<proteinExistence type="predicted"/>
<keyword evidence="1" id="KW-0812">Transmembrane</keyword>
<keyword evidence="1" id="KW-0472">Membrane</keyword>
<feature type="transmembrane region" description="Helical" evidence="1">
    <location>
        <begin position="169"/>
        <end position="188"/>
    </location>
</feature>
<feature type="transmembrane region" description="Helical" evidence="1">
    <location>
        <begin position="22"/>
        <end position="43"/>
    </location>
</feature>
<gene>
    <name evidence="2" type="ORF">A3F84_29385</name>
</gene>
<feature type="transmembrane region" description="Helical" evidence="1">
    <location>
        <begin position="55"/>
        <end position="75"/>
    </location>
</feature>
<evidence type="ECO:0000256" key="1">
    <source>
        <dbReference type="SAM" id="Phobius"/>
    </source>
</evidence>
<keyword evidence="1" id="KW-1133">Transmembrane helix</keyword>
<dbReference type="Proteomes" id="UP000178606">
    <property type="component" value="Unassembled WGS sequence"/>
</dbReference>
<feature type="transmembrane region" description="Helical" evidence="1">
    <location>
        <begin position="200"/>
        <end position="222"/>
    </location>
</feature>
<evidence type="ECO:0000313" key="3">
    <source>
        <dbReference type="Proteomes" id="UP000178606"/>
    </source>
</evidence>
<accession>A0A1F6CR48</accession>
<organism evidence="2 3">
    <name type="scientific">Handelsmanbacteria sp. (strain RIFCSPLOWO2_12_FULL_64_10)</name>
    <dbReference type="NCBI Taxonomy" id="1817868"/>
    <lineage>
        <taxon>Bacteria</taxon>
        <taxon>Candidatus Handelsmaniibacteriota</taxon>
    </lineage>
</organism>
<comment type="caution">
    <text evidence="2">The sequence shown here is derived from an EMBL/GenBank/DDBJ whole genome shotgun (WGS) entry which is preliminary data.</text>
</comment>
<feature type="transmembrane region" description="Helical" evidence="1">
    <location>
        <begin position="116"/>
        <end position="148"/>
    </location>
</feature>
<dbReference type="EMBL" id="MFKF01000174">
    <property type="protein sequence ID" value="OGG51659.1"/>
    <property type="molecule type" value="Genomic_DNA"/>
</dbReference>
<name>A0A1F6CR48_HANXR</name>
<sequence length="247" mass="26231">MDDRRTFGGIVGMALEVYGQRFGTFFAIALVGQFLTTLGGAFLREVSWEEPLLNNLALVAAGVAAFLIGLIPHAMQVPALLSAVDETYRGELATLGRAFDRASARLTWEAAWVNLIAGWLAVGGLILGIVPGVIFGVWFCLADVAVVLEGERDLNALKRSQRLVRCHGGKALALLLVGILAAALPGGLVRVMVEGTAGGLLSGLMGIVATPFQYAMQVLLYYDMKARKEVSSAEVSETLRPSDGTQP</sequence>
<evidence type="ECO:0008006" key="4">
    <source>
        <dbReference type="Google" id="ProtNLM"/>
    </source>
</evidence>
<dbReference type="AlphaFoldDB" id="A0A1F6CR48"/>
<protein>
    <recommendedName>
        <fullName evidence="4">Glycerophosphoryl diester phosphodiesterase membrane domain-containing protein</fullName>
    </recommendedName>
</protein>
<reference evidence="2 3" key="1">
    <citation type="journal article" date="2016" name="Nat. Commun.">
        <title>Thousands of microbial genomes shed light on interconnected biogeochemical processes in an aquifer system.</title>
        <authorList>
            <person name="Anantharaman K."/>
            <person name="Brown C.T."/>
            <person name="Hug L.A."/>
            <person name="Sharon I."/>
            <person name="Castelle C.J."/>
            <person name="Probst A.J."/>
            <person name="Thomas B.C."/>
            <person name="Singh A."/>
            <person name="Wilkins M.J."/>
            <person name="Karaoz U."/>
            <person name="Brodie E.L."/>
            <person name="Williams K.H."/>
            <person name="Hubbard S.S."/>
            <person name="Banfield J.F."/>
        </authorList>
    </citation>
    <scope>NUCLEOTIDE SEQUENCE [LARGE SCALE GENOMIC DNA]</scope>
    <source>
        <strain evidence="3">RIFCSPLOWO2_12_FULL_64_10</strain>
    </source>
</reference>